<proteinExistence type="predicted"/>
<name>A0A370SWP3_PSEJE</name>
<evidence type="ECO:0000313" key="2">
    <source>
        <dbReference type="Proteomes" id="UP000255365"/>
    </source>
</evidence>
<sequence length="126" mass="13928">MAKTILRVREGAIAYYLNESSVGAKNSGRRFVLSRTSEHGKTKDGWIKVNSTEHQVLVDAEGDVERFAACASLFANKPHRPHVDRHHIRGMAGKWEGVAFPARVTHGRDATQNANQEIVSRHVGGD</sequence>
<dbReference type="Proteomes" id="UP000255365">
    <property type="component" value="Unassembled WGS sequence"/>
</dbReference>
<dbReference type="RefSeq" id="WP_115146246.1">
    <property type="nucleotide sequence ID" value="NZ_QRAV01000002.1"/>
</dbReference>
<accession>A0A370SWP3</accession>
<reference evidence="1 2" key="1">
    <citation type="submission" date="2018-07" db="EMBL/GenBank/DDBJ databases">
        <title>Genome sequencing of rice bacterial endophytes.</title>
        <authorList>
            <person name="Venturi V."/>
        </authorList>
    </citation>
    <scope>NUCLEOTIDE SEQUENCE [LARGE SCALE GENOMIC DNA]</scope>
    <source>
        <strain evidence="1 2">E2333</strain>
    </source>
</reference>
<protein>
    <submittedName>
        <fullName evidence="1">Uncharacterized protein</fullName>
    </submittedName>
</protein>
<comment type="caution">
    <text evidence="1">The sequence shown here is derived from an EMBL/GenBank/DDBJ whole genome shotgun (WGS) entry which is preliminary data.</text>
</comment>
<dbReference type="EMBL" id="QRAV01000002">
    <property type="protein sequence ID" value="RDL24130.1"/>
    <property type="molecule type" value="Genomic_DNA"/>
</dbReference>
<gene>
    <name evidence="1" type="ORF">DEU51_102388</name>
</gene>
<organism evidence="1 2">
    <name type="scientific">Pseudomonas jessenii</name>
    <dbReference type="NCBI Taxonomy" id="77298"/>
    <lineage>
        <taxon>Bacteria</taxon>
        <taxon>Pseudomonadati</taxon>
        <taxon>Pseudomonadota</taxon>
        <taxon>Gammaproteobacteria</taxon>
        <taxon>Pseudomonadales</taxon>
        <taxon>Pseudomonadaceae</taxon>
        <taxon>Pseudomonas</taxon>
    </lineage>
</organism>
<evidence type="ECO:0000313" key="1">
    <source>
        <dbReference type="EMBL" id="RDL24130.1"/>
    </source>
</evidence>
<dbReference type="AlphaFoldDB" id="A0A370SWP3"/>